<evidence type="ECO:0000256" key="2">
    <source>
        <dbReference type="ARBA" id="ARBA00013184"/>
    </source>
</evidence>
<evidence type="ECO:0000256" key="8">
    <source>
        <dbReference type="ARBA" id="ARBA00023015"/>
    </source>
</evidence>
<dbReference type="SMART" id="SM00551">
    <property type="entry name" value="ZnF_TAZ"/>
    <property type="match status" value="1"/>
</dbReference>
<evidence type="ECO:0000256" key="10">
    <source>
        <dbReference type="ARBA" id="ARBA00023242"/>
    </source>
</evidence>
<dbReference type="Pfam" id="PF02135">
    <property type="entry name" value="zf-TAZ"/>
    <property type="match status" value="1"/>
</dbReference>
<keyword evidence="9" id="KW-0804">Transcription</keyword>
<evidence type="ECO:0000256" key="1">
    <source>
        <dbReference type="ARBA" id="ARBA00004123"/>
    </source>
</evidence>
<keyword evidence="3" id="KW-0808">Transferase</keyword>
<dbReference type="GO" id="GO:0008270">
    <property type="term" value="F:zinc ion binding"/>
    <property type="evidence" value="ECO:0007669"/>
    <property type="project" value="UniProtKB-KW"/>
</dbReference>
<evidence type="ECO:0000256" key="12">
    <source>
        <dbReference type="PROSITE-ProRule" id="PRU00203"/>
    </source>
</evidence>
<dbReference type="GO" id="GO:0045944">
    <property type="term" value="P:positive regulation of transcription by RNA polymerase II"/>
    <property type="evidence" value="ECO:0007669"/>
    <property type="project" value="TreeGrafter"/>
</dbReference>
<evidence type="ECO:0000256" key="3">
    <source>
        <dbReference type="ARBA" id="ARBA00022679"/>
    </source>
</evidence>
<dbReference type="InterPro" id="IPR000197">
    <property type="entry name" value="Znf_TAZ"/>
</dbReference>
<dbReference type="GO" id="GO:0005667">
    <property type="term" value="C:transcription regulator complex"/>
    <property type="evidence" value="ECO:0007669"/>
    <property type="project" value="TreeGrafter"/>
</dbReference>
<sequence>MPVLSLTTDGEKRKLIQQQLLLLLHAQKCSQRINYACELPHCITMRGVLEHMAYCQMGRFCPVPHCSSSRQILGHWKHCHSEGCPVCHPLKALVHP</sequence>
<dbReference type="GO" id="GO:0004402">
    <property type="term" value="F:histone acetyltransferase activity"/>
    <property type="evidence" value="ECO:0007669"/>
    <property type="project" value="InterPro"/>
</dbReference>
<reference evidence="14" key="1">
    <citation type="submission" date="2022-12" db="EMBL/GenBank/DDBJ databases">
        <title>Chromosome-level genome assembly of the bean flower thrips Megalurothrips usitatus.</title>
        <authorList>
            <person name="Ma L."/>
            <person name="Liu Q."/>
            <person name="Li H."/>
            <person name="Cai W."/>
        </authorList>
    </citation>
    <scope>NUCLEOTIDE SEQUENCE</scope>
    <source>
        <strain evidence="14">Cailab_2022a</strain>
    </source>
</reference>
<dbReference type="PANTHER" id="PTHR13808">
    <property type="entry name" value="CBP/P300-RELATED"/>
    <property type="match status" value="1"/>
</dbReference>
<keyword evidence="4 12" id="KW-0479">Metal-binding</keyword>
<keyword evidence="5 12" id="KW-0863">Zinc-finger</keyword>
<keyword evidence="15" id="KW-1185">Reference proteome</keyword>
<evidence type="ECO:0000256" key="7">
    <source>
        <dbReference type="ARBA" id="ARBA00022853"/>
    </source>
</evidence>
<comment type="catalytic activity">
    <reaction evidence="11">
        <text>L-lysyl-[protein] + acetyl-CoA = N(6)-acetyl-L-lysyl-[protein] + CoA + H(+)</text>
        <dbReference type="Rhea" id="RHEA:45948"/>
        <dbReference type="Rhea" id="RHEA-COMP:9752"/>
        <dbReference type="Rhea" id="RHEA-COMP:10731"/>
        <dbReference type="ChEBI" id="CHEBI:15378"/>
        <dbReference type="ChEBI" id="CHEBI:29969"/>
        <dbReference type="ChEBI" id="CHEBI:57287"/>
        <dbReference type="ChEBI" id="CHEBI:57288"/>
        <dbReference type="ChEBI" id="CHEBI:61930"/>
        <dbReference type="EC" id="2.3.1.48"/>
    </reaction>
</comment>
<dbReference type="EC" id="2.3.1.48" evidence="2"/>
<keyword evidence="6 12" id="KW-0862">Zinc</keyword>
<dbReference type="Proteomes" id="UP001075354">
    <property type="component" value="Chromosome 5"/>
</dbReference>
<dbReference type="InterPro" id="IPR013178">
    <property type="entry name" value="Histone_AcTrfase_Rtt109/CBP"/>
</dbReference>
<evidence type="ECO:0000256" key="5">
    <source>
        <dbReference type="ARBA" id="ARBA00022771"/>
    </source>
</evidence>
<dbReference type="Gene3D" id="1.20.1020.10">
    <property type="entry name" value="TAZ domain"/>
    <property type="match status" value="1"/>
</dbReference>
<feature type="zinc finger region" description="TAZ-type" evidence="12">
    <location>
        <begin position="9"/>
        <end position="90"/>
    </location>
</feature>
<comment type="subcellular location">
    <subcellularLocation>
        <location evidence="1">Nucleus</location>
    </subcellularLocation>
</comment>
<dbReference type="GO" id="GO:0005634">
    <property type="term" value="C:nucleus"/>
    <property type="evidence" value="ECO:0007669"/>
    <property type="project" value="UniProtKB-SubCell"/>
</dbReference>
<dbReference type="GO" id="GO:0003713">
    <property type="term" value="F:transcription coactivator activity"/>
    <property type="evidence" value="ECO:0007669"/>
    <property type="project" value="TreeGrafter"/>
</dbReference>
<dbReference type="GO" id="GO:0031490">
    <property type="term" value="F:chromatin DNA binding"/>
    <property type="evidence" value="ECO:0007669"/>
    <property type="project" value="TreeGrafter"/>
</dbReference>
<feature type="domain" description="TAZ-type" evidence="13">
    <location>
        <begin position="9"/>
        <end position="90"/>
    </location>
</feature>
<protein>
    <recommendedName>
        <fullName evidence="2">histone acetyltransferase</fullName>
        <ecNumber evidence="2">2.3.1.48</ecNumber>
    </recommendedName>
</protein>
<evidence type="ECO:0000256" key="4">
    <source>
        <dbReference type="ARBA" id="ARBA00022723"/>
    </source>
</evidence>
<evidence type="ECO:0000259" key="13">
    <source>
        <dbReference type="PROSITE" id="PS50134"/>
    </source>
</evidence>
<gene>
    <name evidence="14" type="ORF">ONE63_007761</name>
</gene>
<keyword evidence="7" id="KW-0156">Chromatin regulator</keyword>
<dbReference type="PANTHER" id="PTHR13808:SF1">
    <property type="entry name" value="HISTONE ACETYLTRANSFERASE"/>
    <property type="match status" value="1"/>
</dbReference>
<dbReference type="SUPFAM" id="SSF57933">
    <property type="entry name" value="TAZ domain"/>
    <property type="match status" value="1"/>
</dbReference>
<comment type="caution">
    <text evidence="14">The sequence shown here is derived from an EMBL/GenBank/DDBJ whole genome shotgun (WGS) entry which is preliminary data.</text>
</comment>
<dbReference type="PROSITE" id="PS50134">
    <property type="entry name" value="ZF_TAZ"/>
    <property type="match status" value="1"/>
</dbReference>
<dbReference type="EMBL" id="JAPTSV010000005">
    <property type="protein sequence ID" value="KAJ1527815.1"/>
    <property type="molecule type" value="Genomic_DNA"/>
</dbReference>
<accession>A0AAV7XS81</accession>
<evidence type="ECO:0000256" key="6">
    <source>
        <dbReference type="ARBA" id="ARBA00022833"/>
    </source>
</evidence>
<name>A0AAV7XS81_9NEOP</name>
<keyword evidence="10" id="KW-0539">Nucleus</keyword>
<evidence type="ECO:0000256" key="11">
    <source>
        <dbReference type="ARBA" id="ARBA00048017"/>
    </source>
</evidence>
<dbReference type="InterPro" id="IPR035898">
    <property type="entry name" value="TAZ_dom_sf"/>
</dbReference>
<evidence type="ECO:0000256" key="9">
    <source>
        <dbReference type="ARBA" id="ARBA00023163"/>
    </source>
</evidence>
<evidence type="ECO:0000313" key="14">
    <source>
        <dbReference type="EMBL" id="KAJ1527815.1"/>
    </source>
</evidence>
<keyword evidence="8" id="KW-0805">Transcription regulation</keyword>
<evidence type="ECO:0000313" key="15">
    <source>
        <dbReference type="Proteomes" id="UP001075354"/>
    </source>
</evidence>
<proteinExistence type="predicted"/>
<organism evidence="14 15">
    <name type="scientific">Megalurothrips usitatus</name>
    <name type="common">bean blossom thrips</name>
    <dbReference type="NCBI Taxonomy" id="439358"/>
    <lineage>
        <taxon>Eukaryota</taxon>
        <taxon>Metazoa</taxon>
        <taxon>Ecdysozoa</taxon>
        <taxon>Arthropoda</taxon>
        <taxon>Hexapoda</taxon>
        <taxon>Insecta</taxon>
        <taxon>Pterygota</taxon>
        <taxon>Neoptera</taxon>
        <taxon>Paraneoptera</taxon>
        <taxon>Thysanoptera</taxon>
        <taxon>Terebrantia</taxon>
        <taxon>Thripoidea</taxon>
        <taxon>Thripidae</taxon>
        <taxon>Megalurothrips</taxon>
    </lineage>
</organism>
<dbReference type="AlphaFoldDB" id="A0AAV7XS81"/>
<dbReference type="GO" id="GO:0000123">
    <property type="term" value="C:histone acetyltransferase complex"/>
    <property type="evidence" value="ECO:0007669"/>
    <property type="project" value="TreeGrafter"/>
</dbReference>